<evidence type="ECO:0000259" key="2">
    <source>
        <dbReference type="Pfam" id="PF04542"/>
    </source>
</evidence>
<dbReference type="InterPro" id="IPR013325">
    <property type="entry name" value="RNA_pol_sigma_r2"/>
</dbReference>
<proteinExistence type="predicted"/>
<feature type="region of interest" description="Disordered" evidence="1">
    <location>
        <begin position="127"/>
        <end position="157"/>
    </location>
</feature>
<dbReference type="RefSeq" id="WP_250931875.1">
    <property type="nucleotide sequence ID" value="NZ_JAMQBK010000077.1"/>
</dbReference>
<organism evidence="3 4">
    <name type="scientific">Aporhodopirellula aestuarii</name>
    <dbReference type="NCBI Taxonomy" id="2950107"/>
    <lineage>
        <taxon>Bacteria</taxon>
        <taxon>Pseudomonadati</taxon>
        <taxon>Planctomycetota</taxon>
        <taxon>Planctomycetia</taxon>
        <taxon>Pirellulales</taxon>
        <taxon>Pirellulaceae</taxon>
        <taxon>Aporhodopirellula</taxon>
    </lineage>
</organism>
<dbReference type="Pfam" id="PF04542">
    <property type="entry name" value="Sigma70_r2"/>
    <property type="match status" value="1"/>
</dbReference>
<reference evidence="3 4" key="1">
    <citation type="journal article" date="2022" name="Syst. Appl. Microbiol.">
        <title>Rhodopirellula aestuarii sp. nov., a novel member of the genus Rhodopirellula isolated from brackish sediments collected in the Tagus River estuary, Portugal.</title>
        <authorList>
            <person name="Vitorino I.R."/>
            <person name="Klimek D."/>
            <person name="Calusinska M."/>
            <person name="Lobo-da-Cunha A."/>
            <person name="Vasconcelos V."/>
            <person name="Lage O.M."/>
        </authorList>
    </citation>
    <scope>NUCLEOTIDE SEQUENCE [LARGE SCALE GENOMIC DNA]</scope>
    <source>
        <strain evidence="3 4">ICT_H3.1</strain>
    </source>
</reference>
<evidence type="ECO:0000313" key="3">
    <source>
        <dbReference type="EMBL" id="MCM2373999.1"/>
    </source>
</evidence>
<dbReference type="EMBL" id="JAMQBK010000077">
    <property type="protein sequence ID" value="MCM2373999.1"/>
    <property type="molecule type" value="Genomic_DNA"/>
</dbReference>
<dbReference type="Gene3D" id="1.10.1740.10">
    <property type="match status" value="1"/>
</dbReference>
<feature type="region of interest" description="Disordered" evidence="1">
    <location>
        <begin position="1"/>
        <end position="23"/>
    </location>
</feature>
<comment type="caution">
    <text evidence="3">The sequence shown here is derived from an EMBL/GenBank/DDBJ whole genome shotgun (WGS) entry which is preliminary data.</text>
</comment>
<feature type="compositionally biased region" description="Basic and acidic residues" evidence="1">
    <location>
        <begin position="138"/>
        <end position="157"/>
    </location>
</feature>
<name>A0ABT0UAH4_9BACT</name>
<evidence type="ECO:0000313" key="4">
    <source>
        <dbReference type="Proteomes" id="UP001202961"/>
    </source>
</evidence>
<keyword evidence="4" id="KW-1185">Reference proteome</keyword>
<dbReference type="SUPFAM" id="SSF88946">
    <property type="entry name" value="Sigma2 domain of RNA polymerase sigma factors"/>
    <property type="match status" value="1"/>
</dbReference>
<sequence>MNKDQEQPIQVEDTRMSGAATGSDVDRIARQAGQFSRQLSGLPAEQVEQRKELEEKIFSELTLLEGTLQELFRSVGRRKGLSLADVDDVCQRFLLQFTRKIRHFQGGCFRAWLSRCAENAIKDYHRSQNRQPTATEPYKLRDFDSDGRSLGHHKEDDMGERLRNVDLDVLRSEVTQWMHQSGPPHATWRRFFVIASGLSFCLPDHPQPLSGSNEWPSHDCIWHANRSLIEMTEESFVDQPATDAVTLHDHEKEFERRLKAVRSTATQNLNRHYWRFLQFPTVWNWVLRFVPPLEFDPDPVPDEDSMRMLLYFGGWLALDSPLLWHRWLDRHGLKNATNQNYIRCLVPSAGFDPAQTASATLHPRWVKLIDQWFESAASVPIPEQTRNVKEMFPLLQHASRMGHLKDLPVPFRSEAIDAPTV</sequence>
<dbReference type="InterPro" id="IPR007627">
    <property type="entry name" value="RNA_pol_sigma70_r2"/>
</dbReference>
<evidence type="ECO:0000256" key="1">
    <source>
        <dbReference type="SAM" id="MobiDB-lite"/>
    </source>
</evidence>
<feature type="domain" description="RNA polymerase sigma-70 region 2" evidence="2">
    <location>
        <begin position="70"/>
        <end position="130"/>
    </location>
</feature>
<dbReference type="Proteomes" id="UP001202961">
    <property type="component" value="Unassembled WGS sequence"/>
</dbReference>
<gene>
    <name evidence="3" type="ORF">NB063_25570</name>
</gene>
<protein>
    <recommendedName>
        <fullName evidence="2">RNA polymerase sigma-70 region 2 domain-containing protein</fullName>
    </recommendedName>
</protein>
<accession>A0ABT0UAH4</accession>